<proteinExistence type="predicted"/>
<dbReference type="EMBL" id="JAQOSO010000068">
    <property type="protein sequence ID" value="MDJ1174813.1"/>
    <property type="molecule type" value="Genomic_DNA"/>
</dbReference>
<keyword evidence="2" id="KW-1185">Reference proteome</keyword>
<comment type="caution">
    <text evidence="1">The sequence shown here is derived from an EMBL/GenBank/DDBJ whole genome shotgun (WGS) entry which is preliminary data.</text>
</comment>
<dbReference type="RefSeq" id="WP_283767133.1">
    <property type="nucleotide sequence ID" value="NZ_JAQOSO010000068.1"/>
</dbReference>
<accession>A0ABT7B6M7</accession>
<reference evidence="1 2" key="1">
    <citation type="submission" date="2023-01" db="EMBL/GenBank/DDBJ databases">
        <title>Novel diversity within Roseofilum (Cyanobacteria; Desertifilaceae) from marine benthic mats with descriptions of four novel species.</title>
        <authorList>
            <person name="Wang Y."/>
            <person name="Berthold D.E."/>
            <person name="Hu J."/>
            <person name="Lefler F.W."/>
            <person name="Laughinghouse H.D. IV."/>
        </authorList>
    </citation>
    <scope>NUCLEOTIDE SEQUENCE [LARGE SCALE GENOMIC DNA]</scope>
    <source>
        <strain evidence="1 2">BLCC-M114</strain>
    </source>
</reference>
<sequence length="75" mass="8702">MSLQEVKQQVVKLSVRERLSLVSFIIESLPELRSSTAERSRAIEQMRGLLKTDKPAPTDEEVEAMLEERRIDKYL</sequence>
<dbReference type="Proteomes" id="UP001235849">
    <property type="component" value="Unassembled WGS sequence"/>
</dbReference>
<name>A0ABT7B6M7_9CYAN</name>
<gene>
    <name evidence="1" type="ORF">PMG25_11980</name>
</gene>
<evidence type="ECO:0000313" key="2">
    <source>
        <dbReference type="Proteomes" id="UP001235849"/>
    </source>
</evidence>
<organism evidence="1 2">
    <name type="scientific">Roseofilum capinflatum BLCC-M114</name>
    <dbReference type="NCBI Taxonomy" id="3022440"/>
    <lineage>
        <taxon>Bacteria</taxon>
        <taxon>Bacillati</taxon>
        <taxon>Cyanobacteriota</taxon>
        <taxon>Cyanophyceae</taxon>
        <taxon>Desertifilales</taxon>
        <taxon>Desertifilaceae</taxon>
        <taxon>Roseofilum</taxon>
        <taxon>Roseofilum capinflatum</taxon>
    </lineage>
</organism>
<protein>
    <recommendedName>
        <fullName evidence="3">Addiction module component</fullName>
    </recommendedName>
</protein>
<evidence type="ECO:0008006" key="3">
    <source>
        <dbReference type="Google" id="ProtNLM"/>
    </source>
</evidence>
<evidence type="ECO:0000313" key="1">
    <source>
        <dbReference type="EMBL" id="MDJ1174813.1"/>
    </source>
</evidence>